<accession>A0ABU0E3D6</accession>
<evidence type="ECO:0000313" key="14">
    <source>
        <dbReference type="Proteomes" id="UP001230220"/>
    </source>
</evidence>
<evidence type="ECO:0000259" key="12">
    <source>
        <dbReference type="Pfam" id="PF03313"/>
    </source>
</evidence>
<dbReference type="RefSeq" id="WP_307407734.1">
    <property type="nucleotide sequence ID" value="NZ_JAUSUR010000003.1"/>
</dbReference>
<dbReference type="GO" id="GO:0003941">
    <property type="term" value="F:L-serine ammonia-lyase activity"/>
    <property type="evidence" value="ECO:0007669"/>
    <property type="project" value="UniProtKB-EC"/>
</dbReference>
<dbReference type="PANTHER" id="PTHR30182:SF1">
    <property type="entry name" value="L-SERINE DEHYDRATASE 1"/>
    <property type="match status" value="1"/>
</dbReference>
<evidence type="ECO:0000256" key="9">
    <source>
        <dbReference type="ARBA" id="ARBA00023239"/>
    </source>
</evidence>
<keyword evidence="4 11" id="KW-0312">Gluconeogenesis</keyword>
<evidence type="ECO:0000256" key="11">
    <source>
        <dbReference type="RuleBase" id="RU366059"/>
    </source>
</evidence>
<feature type="domain" description="Serine dehydratase-like alpha subunit" evidence="12">
    <location>
        <begin position="15"/>
        <end position="274"/>
    </location>
</feature>
<dbReference type="InterPro" id="IPR004642">
    <property type="entry name" value="Ser_deHydtase_asu"/>
</dbReference>
<evidence type="ECO:0000256" key="8">
    <source>
        <dbReference type="ARBA" id="ARBA00023014"/>
    </source>
</evidence>
<keyword evidence="14" id="KW-1185">Reference proteome</keyword>
<keyword evidence="5 11" id="KW-0004">4Fe-4S</keyword>
<gene>
    <name evidence="13" type="ORF">J2S15_001955</name>
</gene>
<dbReference type="EC" id="4.3.1.17" evidence="11"/>
<dbReference type="Proteomes" id="UP001230220">
    <property type="component" value="Unassembled WGS sequence"/>
</dbReference>
<evidence type="ECO:0000256" key="10">
    <source>
        <dbReference type="ARBA" id="ARBA00049406"/>
    </source>
</evidence>
<proteinExistence type="inferred from homology"/>
<dbReference type="PANTHER" id="PTHR30182">
    <property type="entry name" value="L-SERINE DEHYDRATASE"/>
    <property type="match status" value="1"/>
</dbReference>
<evidence type="ECO:0000313" key="13">
    <source>
        <dbReference type="EMBL" id="MDQ0361208.1"/>
    </source>
</evidence>
<reference evidence="13 14" key="1">
    <citation type="submission" date="2023-07" db="EMBL/GenBank/DDBJ databases">
        <title>Genomic Encyclopedia of Type Strains, Phase IV (KMG-IV): sequencing the most valuable type-strain genomes for metagenomic binning, comparative biology and taxonomic classification.</title>
        <authorList>
            <person name="Goeker M."/>
        </authorList>
    </citation>
    <scope>NUCLEOTIDE SEQUENCE [LARGE SCALE GENOMIC DNA]</scope>
    <source>
        <strain evidence="13 14">DSM 16784</strain>
    </source>
</reference>
<protein>
    <recommendedName>
        <fullName evidence="11">L-serine dehydratase</fullName>
        <ecNumber evidence="11">4.3.1.17</ecNumber>
    </recommendedName>
</protein>
<dbReference type="NCBIfam" id="TIGR00718">
    <property type="entry name" value="sda_alpha"/>
    <property type="match status" value="1"/>
</dbReference>
<keyword evidence="8 11" id="KW-0411">Iron-sulfur</keyword>
<evidence type="ECO:0000256" key="4">
    <source>
        <dbReference type="ARBA" id="ARBA00022432"/>
    </source>
</evidence>
<comment type="cofactor">
    <cofactor evidence="1 11">
        <name>[4Fe-4S] cluster</name>
        <dbReference type="ChEBI" id="CHEBI:49883"/>
    </cofactor>
</comment>
<keyword evidence="9 11" id="KW-0456">Lyase</keyword>
<dbReference type="EMBL" id="JAUSUR010000003">
    <property type="protein sequence ID" value="MDQ0361208.1"/>
    <property type="molecule type" value="Genomic_DNA"/>
</dbReference>
<organism evidence="13 14">
    <name type="scientific">Breznakia pachnodae</name>
    <dbReference type="NCBI Taxonomy" id="265178"/>
    <lineage>
        <taxon>Bacteria</taxon>
        <taxon>Bacillati</taxon>
        <taxon>Bacillota</taxon>
        <taxon>Erysipelotrichia</taxon>
        <taxon>Erysipelotrichales</taxon>
        <taxon>Erysipelotrichaceae</taxon>
        <taxon>Breznakia</taxon>
    </lineage>
</organism>
<comment type="pathway">
    <text evidence="2">Carbohydrate biosynthesis; gluconeogenesis.</text>
</comment>
<evidence type="ECO:0000256" key="7">
    <source>
        <dbReference type="ARBA" id="ARBA00023004"/>
    </source>
</evidence>
<name>A0ABU0E3D6_9FIRM</name>
<dbReference type="InterPro" id="IPR051318">
    <property type="entry name" value="Fe-S_L-Ser"/>
</dbReference>
<sequence length="287" mass="30285">MDFKNVKELLALCEEHNVTISKIMMKRECDVFETTEKEVEDKLKVSLKIMRDAINQALEKDIESMGGLLHGESKKLDAYLKRNKLFENEISSKAAAYALGVIEVNASMGLIVAAPTAGSSGVIPGCLFALQEKAQLTEEEMLQGLLNASAIGYLITRNANVSGAQGGCQAEVGSAAAMSASMICELLGGTPTQCTHAASHALMNLLGLVCDPICGLVEVPCQTRNAIGASDAFISAQLALSGVPNVLPLDEMIQVMDDVGRSLPITLRETALGGSAIAPSACKKCIK</sequence>
<dbReference type="Pfam" id="PF03313">
    <property type="entry name" value="SDH_alpha"/>
    <property type="match status" value="1"/>
</dbReference>
<keyword evidence="6 11" id="KW-0479">Metal-binding</keyword>
<keyword evidence="7 11" id="KW-0408">Iron</keyword>
<comment type="catalytic activity">
    <reaction evidence="10 11">
        <text>L-serine = pyruvate + NH4(+)</text>
        <dbReference type="Rhea" id="RHEA:19169"/>
        <dbReference type="ChEBI" id="CHEBI:15361"/>
        <dbReference type="ChEBI" id="CHEBI:28938"/>
        <dbReference type="ChEBI" id="CHEBI:33384"/>
        <dbReference type="EC" id="4.3.1.17"/>
    </reaction>
</comment>
<evidence type="ECO:0000256" key="6">
    <source>
        <dbReference type="ARBA" id="ARBA00022723"/>
    </source>
</evidence>
<dbReference type="InterPro" id="IPR005130">
    <property type="entry name" value="Ser_deHydtase-like_asu"/>
</dbReference>
<evidence type="ECO:0000256" key="1">
    <source>
        <dbReference type="ARBA" id="ARBA00001966"/>
    </source>
</evidence>
<comment type="caution">
    <text evidence="13">The sequence shown here is derived from an EMBL/GenBank/DDBJ whole genome shotgun (WGS) entry which is preliminary data.</text>
</comment>
<evidence type="ECO:0000256" key="2">
    <source>
        <dbReference type="ARBA" id="ARBA00004742"/>
    </source>
</evidence>
<evidence type="ECO:0000256" key="3">
    <source>
        <dbReference type="ARBA" id="ARBA00008636"/>
    </source>
</evidence>
<comment type="similarity">
    <text evidence="3 11">Belongs to the iron-sulfur dependent L-serine dehydratase family.</text>
</comment>
<evidence type="ECO:0000256" key="5">
    <source>
        <dbReference type="ARBA" id="ARBA00022485"/>
    </source>
</evidence>